<evidence type="ECO:0008006" key="3">
    <source>
        <dbReference type="Google" id="ProtNLM"/>
    </source>
</evidence>
<dbReference type="EMBL" id="CP136600">
    <property type="protein sequence ID" value="WOH38561.1"/>
    <property type="molecule type" value="Genomic_DNA"/>
</dbReference>
<protein>
    <recommendedName>
        <fullName evidence="3">DUF3718 domain-containing protein</fullName>
    </recommendedName>
</protein>
<evidence type="ECO:0000313" key="2">
    <source>
        <dbReference type="Proteomes" id="UP001301442"/>
    </source>
</evidence>
<sequence>MKWITVLSIIMFNLPYAEASDCPIEENAEQMYSVFFQVAYEPNKEEAGTFKTKLPDEDKAKIAWSCLIKSAKLKNCSAIRLLELHYEHGIGKITFGIPADKDKANFYKQQRVKLCSE</sequence>
<organism evidence="1 2">
    <name type="scientific">Thalassotalea fonticola</name>
    <dbReference type="NCBI Taxonomy" id="3065649"/>
    <lineage>
        <taxon>Bacteria</taxon>
        <taxon>Pseudomonadati</taxon>
        <taxon>Pseudomonadota</taxon>
        <taxon>Gammaproteobacteria</taxon>
        <taxon>Alteromonadales</taxon>
        <taxon>Colwelliaceae</taxon>
        <taxon>Thalassotalea</taxon>
    </lineage>
</organism>
<accession>A0ABZ0GRZ6</accession>
<proteinExistence type="predicted"/>
<reference evidence="1 2" key="1">
    <citation type="submission" date="2023-09" db="EMBL/GenBank/DDBJ databases">
        <authorList>
            <person name="Qi X."/>
        </authorList>
    </citation>
    <scope>NUCLEOTIDE SEQUENCE [LARGE SCALE GENOMIC DNA]</scope>
    <source>
        <strain evidence="1 2">S1-1</strain>
    </source>
</reference>
<keyword evidence="2" id="KW-1185">Reference proteome</keyword>
<name>A0ABZ0GRZ6_9GAMM</name>
<dbReference type="Proteomes" id="UP001301442">
    <property type="component" value="Chromosome"/>
</dbReference>
<dbReference type="RefSeq" id="WP_348397330.1">
    <property type="nucleotide sequence ID" value="NZ_CP136600.1"/>
</dbReference>
<evidence type="ECO:0000313" key="1">
    <source>
        <dbReference type="EMBL" id="WOH38561.1"/>
    </source>
</evidence>
<gene>
    <name evidence="1" type="ORF">RI844_04920</name>
</gene>